<dbReference type="Proteomes" id="UP000007947">
    <property type="component" value="Chromosome"/>
</dbReference>
<dbReference type="KEGG" id="mph:MLP_04500"/>
<evidence type="ECO:0000256" key="1">
    <source>
        <dbReference type="ARBA" id="ARBA00008609"/>
    </source>
</evidence>
<dbReference type="InterPro" id="IPR032503">
    <property type="entry name" value="FAO_M"/>
</dbReference>
<dbReference type="PANTHER" id="PTHR43757">
    <property type="entry name" value="AMINOMETHYLTRANSFERASE"/>
    <property type="match status" value="1"/>
</dbReference>
<dbReference type="Pfam" id="PF01266">
    <property type="entry name" value="DAO"/>
    <property type="match status" value="1"/>
</dbReference>
<dbReference type="InterPro" id="IPR006222">
    <property type="entry name" value="GCVT_N"/>
</dbReference>
<feature type="domain" description="GCVT N-terminal" evidence="3">
    <location>
        <begin position="443"/>
        <end position="719"/>
    </location>
</feature>
<dbReference type="eggNOG" id="COG0665">
    <property type="taxonomic scope" value="Bacteria"/>
</dbReference>
<dbReference type="AlphaFoldDB" id="F5XJW8"/>
<dbReference type="InterPro" id="IPR036188">
    <property type="entry name" value="FAD/NAD-bd_sf"/>
</dbReference>
<dbReference type="GO" id="GO:0047866">
    <property type="term" value="F:dimethylglycine oxidase activity"/>
    <property type="evidence" value="ECO:0007669"/>
    <property type="project" value="UniProtKB-EC"/>
</dbReference>
<dbReference type="STRING" id="1032480.MLP_04500"/>
<dbReference type="RefSeq" id="WP_013861353.1">
    <property type="nucleotide sequence ID" value="NC_015635.1"/>
</dbReference>
<dbReference type="SUPFAM" id="SSF103025">
    <property type="entry name" value="Folate-binding domain"/>
    <property type="match status" value="1"/>
</dbReference>
<dbReference type="eggNOG" id="COG0404">
    <property type="taxonomic scope" value="Bacteria"/>
</dbReference>
<dbReference type="OrthoDB" id="2055370at2"/>
<keyword evidence="6" id="KW-0560">Oxidoreductase</keyword>
<feature type="domain" description="FAD dependent oxidoreductase central" evidence="5">
    <location>
        <begin position="386"/>
        <end position="441"/>
    </location>
</feature>
<evidence type="ECO:0000313" key="7">
    <source>
        <dbReference type="Proteomes" id="UP000007947"/>
    </source>
</evidence>
<comment type="similarity">
    <text evidence="1">Belongs to the GcvT family.</text>
</comment>
<evidence type="ECO:0000259" key="3">
    <source>
        <dbReference type="Pfam" id="PF01571"/>
    </source>
</evidence>
<dbReference type="InterPro" id="IPR029043">
    <property type="entry name" value="GcvT/YgfZ_C"/>
</dbReference>
<dbReference type="SUPFAM" id="SSF51905">
    <property type="entry name" value="FAD/NAD(P)-binding domain"/>
    <property type="match status" value="1"/>
</dbReference>
<evidence type="ECO:0000313" key="6">
    <source>
        <dbReference type="EMBL" id="BAK33464.1"/>
    </source>
</evidence>
<dbReference type="InterPro" id="IPR013977">
    <property type="entry name" value="GcvT_C"/>
</dbReference>
<dbReference type="InterPro" id="IPR006076">
    <property type="entry name" value="FAD-dep_OxRdtase"/>
</dbReference>
<evidence type="ECO:0000259" key="4">
    <source>
        <dbReference type="Pfam" id="PF08669"/>
    </source>
</evidence>
<feature type="domain" description="Aminomethyltransferase C-terminal" evidence="4">
    <location>
        <begin position="739"/>
        <end position="817"/>
    </location>
</feature>
<keyword evidence="7" id="KW-1185">Reference proteome</keyword>
<dbReference type="EMBL" id="AP012204">
    <property type="protein sequence ID" value="BAK33464.1"/>
    <property type="molecule type" value="Genomic_DNA"/>
</dbReference>
<reference evidence="6 7" key="1">
    <citation type="submission" date="2011-05" db="EMBL/GenBank/DDBJ databases">
        <title>Whole genome sequence of Microlunatus phosphovorus NM-1.</title>
        <authorList>
            <person name="Hosoyama A."/>
            <person name="Sasaki K."/>
            <person name="Harada T."/>
            <person name="Igarashi R."/>
            <person name="Kawakoshi A."/>
            <person name="Sasagawa M."/>
            <person name="Fukada J."/>
            <person name="Nakamura S."/>
            <person name="Katano Y."/>
            <person name="Hanada S."/>
            <person name="Kamagata Y."/>
            <person name="Nakamura N."/>
            <person name="Yamazaki S."/>
            <person name="Fujita N."/>
        </authorList>
    </citation>
    <scope>NUCLEOTIDE SEQUENCE [LARGE SCALE GENOMIC DNA]</scope>
    <source>
        <strain evidence="7">ATCC 700054 / DSM 10555 / JCM 9379 / NBRC 101784 / NCIMB 13414 / VKM Ac-1990 / NM-1</strain>
    </source>
</reference>
<dbReference type="EC" id="1.5.3.10" evidence="6"/>
<dbReference type="InterPro" id="IPR028896">
    <property type="entry name" value="GcvT/YgfZ/DmdA"/>
</dbReference>
<gene>
    <name evidence="6" type="ordered locus">MLP_04500</name>
</gene>
<dbReference type="SUPFAM" id="SSF54373">
    <property type="entry name" value="FAD-linked reductases, C-terminal domain"/>
    <property type="match status" value="1"/>
</dbReference>
<dbReference type="Pfam" id="PF08669">
    <property type="entry name" value="GCV_T_C"/>
    <property type="match status" value="1"/>
</dbReference>
<protein>
    <submittedName>
        <fullName evidence="6">Dimethylglycine oxidase</fullName>
        <ecNumber evidence="6">1.5.3.10</ecNumber>
    </submittedName>
</protein>
<proteinExistence type="inferred from homology"/>
<organism evidence="6 7">
    <name type="scientific">Microlunatus phosphovorus (strain ATCC 700054 / DSM 10555 / JCM 9379 / NBRC 101784 / NCIMB 13414 / VKM Ac-1990 / NM-1)</name>
    <dbReference type="NCBI Taxonomy" id="1032480"/>
    <lineage>
        <taxon>Bacteria</taxon>
        <taxon>Bacillati</taxon>
        <taxon>Actinomycetota</taxon>
        <taxon>Actinomycetes</taxon>
        <taxon>Propionibacteriales</taxon>
        <taxon>Propionibacteriaceae</taxon>
        <taxon>Microlunatus</taxon>
    </lineage>
</organism>
<dbReference type="HOGENOM" id="CLU_007884_11_0_11"/>
<dbReference type="Gene3D" id="3.30.1360.120">
    <property type="entry name" value="Probable tRNA modification gtpase trme, domain 1"/>
    <property type="match status" value="1"/>
</dbReference>
<feature type="domain" description="FAD dependent oxidoreductase" evidence="2">
    <location>
        <begin position="29"/>
        <end position="383"/>
    </location>
</feature>
<dbReference type="Pfam" id="PF16350">
    <property type="entry name" value="FAO_M"/>
    <property type="match status" value="1"/>
</dbReference>
<dbReference type="Pfam" id="PF01571">
    <property type="entry name" value="GCV_T"/>
    <property type="match status" value="1"/>
</dbReference>
<sequence>MDRLVDTNLSATSFAADAQDRILPTRARTVIIGGGIIGASAAYHLAAAGDSDVLLLDRHILGSGTTWHAAGLTAALWATPVLTDLAGYGVQTYERLQANSGIDVSFTQSGSLLLARTPGRMDEIRYTAALARQKGVPVEFLSPAEVVQCWPLASNERLLGGLLHPMDGYLNPGLAAVALAKLAYEQGVTIREDVEVTGFRQLDGAVVGVHTSLGDVECERVLLAAGLWTRDLAALAGASVPLYAAEHVHVRTAPIDGAVPSLPVLRDLDGYFYIRPESGRLLVGAFEPEGISRSVGQIDPGGFARFPPAWDHFAPVRKLAEQRVPVLRDSTYERFLNAPESFTPDANFCLGETAEVANLYIAAGFNSQGIIFGPGAGRAVAEWIITGAPTFDVSSVDVQRFARQQSNRRYLHARTVEGLGRLYAMHWPHLQPVTARNVRRSPLHDRVAQGNACFGETTGWERANWFAPAGAEPRYEYSYGRQNWFDVVGEEHRAVRESVGLFDLSSFTKIEVAGPDALAVLQQSCTANIDLAIGRVRYTLVLNSAGGIELDGTVVRLDEHRFWVITAAAAQHKTLGMLRRLSQGRAVGVFDATAGYATIGVMGPRSRELMSRISPADWSNEAQPYTHAREVEIADGYAWALRIGFVGELGYELYPPADQAVNVYDALLAAGADLGVRRAGYLALDSLRSEKGYRHLGHDIGPADDPYEAGLGFAVSTKKPDRFIGRDALEKRAEQPRERRAVYVALRDPEGLFVHDESILLDGEIVGRLTSGSYGYTLGRACGIGFVRAEVLADGEFTVDCGGIEYTAEVSATPFYDPTNIRLKS</sequence>
<dbReference type="Gene3D" id="3.30.70.1400">
    <property type="entry name" value="Aminomethyltransferase beta-barrel domains"/>
    <property type="match status" value="1"/>
</dbReference>
<evidence type="ECO:0000259" key="2">
    <source>
        <dbReference type="Pfam" id="PF01266"/>
    </source>
</evidence>
<dbReference type="InterPro" id="IPR027266">
    <property type="entry name" value="TrmE/GcvT-like"/>
</dbReference>
<dbReference type="Gene3D" id="3.30.9.10">
    <property type="entry name" value="D-Amino Acid Oxidase, subunit A, domain 2"/>
    <property type="match status" value="1"/>
</dbReference>
<dbReference type="SUPFAM" id="SSF101790">
    <property type="entry name" value="Aminomethyltransferase beta-barrel domain"/>
    <property type="match status" value="1"/>
</dbReference>
<evidence type="ECO:0000259" key="5">
    <source>
        <dbReference type="Pfam" id="PF16350"/>
    </source>
</evidence>
<dbReference type="Gene3D" id="3.50.50.60">
    <property type="entry name" value="FAD/NAD(P)-binding domain"/>
    <property type="match status" value="1"/>
</dbReference>
<name>F5XJW8_MICPN</name>
<accession>F5XJW8</accession>
<dbReference type="Gene3D" id="2.40.30.110">
    <property type="entry name" value="Aminomethyltransferase beta-barrel domains"/>
    <property type="match status" value="1"/>
</dbReference>
<dbReference type="PANTHER" id="PTHR43757:SF15">
    <property type="entry name" value="PYRUVATE DEHYDROGENASE PHOSPHATASE REGULATORY SUBUNIT, MITOCHONDRIAL-LIKE"/>
    <property type="match status" value="1"/>
</dbReference>